<dbReference type="OrthoDB" id="3860495at2"/>
<evidence type="ECO:0000313" key="1">
    <source>
        <dbReference type="EMBL" id="KUN90405.1"/>
    </source>
</evidence>
<evidence type="ECO:0000313" key="2">
    <source>
        <dbReference type="Proteomes" id="UP000053429"/>
    </source>
</evidence>
<dbReference type="Proteomes" id="UP000053429">
    <property type="component" value="Unassembled WGS sequence"/>
</dbReference>
<sequence>MELTPERALEQVEDWLATPHRLDPTLAIRGAAGSGKTELLRKLSERMPHAVYLDCQRMEAGDIARHLLQEWGAAHEGHSLAAAARAITGDGVALLANVHWAGSLVTSNEASRITQDMVSHFRRSARPMIWFVIECEADEPWLFLPSENELFLQAPGDQQVQAAELTALLTVQPALWALAASELRDTPLAVWAELCRTFEIPSSDEELARLADHLGDLVDRSSDGTGEVTVSFRWESLRHRIRKLRPVDHGAIFAALLRSLDQRAGGPWSSVGPVGAYAARTLGLHAVQAGLLDEVLSNGTVLANLDPADLLRALAARWPDGIPPGGIAQDIHYLERLGLDSAPQEEWVAWLHHCALSRGEERLAEAIVREAGARLPWRTIWSNCRPYGMFGRFGKSDNGALGHPSSGATRAKDIAAQATESPSWPFPELVPPVRHIFNRSRDDFSHFRSKRLESGHWLLVGSSGTFVVDVQTVPEQQPHLSHMPSAFMEEPITRASVWECPAPALTKGAPSREWLEATFGRGTCRRLREDELPSGLTHEESRQFLMETGLPALSHQLPFMNTIDAAGTGLVPLRWADDAVPTELSGPFYHLGNWTGGNILLDGETGAVVQDGSTGYDDVVLASSLRKFFILLRLCHEFLVSDFATNYERDDALESLQEWATKIDPVTEDALIWEHALDTELNPWVAM</sequence>
<dbReference type="InterPro" id="IPR025851">
    <property type="entry name" value="SUKH-4"/>
</dbReference>
<dbReference type="RefSeq" id="WP_062725832.1">
    <property type="nucleotide sequence ID" value="NZ_KQ948960.1"/>
</dbReference>
<name>A0A124I5M4_9ACTN</name>
<evidence type="ECO:0008006" key="3">
    <source>
        <dbReference type="Google" id="ProtNLM"/>
    </source>
</evidence>
<dbReference type="STRING" id="661399.AQJ67_44160"/>
<comment type="caution">
    <text evidence="1">The sequence shown here is derived from an EMBL/GenBank/DDBJ whole genome shotgun (WGS) entry which is preliminary data.</text>
</comment>
<keyword evidence="2" id="KW-1185">Reference proteome</keyword>
<dbReference type="EMBL" id="LMWY01000083">
    <property type="protein sequence ID" value="KUN90405.1"/>
    <property type="molecule type" value="Genomic_DNA"/>
</dbReference>
<dbReference type="InterPro" id="IPR027417">
    <property type="entry name" value="P-loop_NTPase"/>
</dbReference>
<reference evidence="1 2" key="1">
    <citation type="submission" date="2015-10" db="EMBL/GenBank/DDBJ databases">
        <title>Draft genome sequence of Streptomyces caeruleatus NRRL B-24802, type strain for the species Streptomyces caeruleatus.</title>
        <authorList>
            <person name="Ruckert C."/>
            <person name="Winkler A."/>
            <person name="Kalinowski J."/>
            <person name="Kampfer P."/>
            <person name="Glaeser S."/>
        </authorList>
    </citation>
    <scope>NUCLEOTIDE SEQUENCE [LARGE SCALE GENOMIC DNA]</scope>
    <source>
        <strain evidence="1 2">NRRL B-24802</strain>
    </source>
</reference>
<proteinExistence type="predicted"/>
<protein>
    <recommendedName>
        <fullName evidence="3">SUKH-4 immunity protein</fullName>
    </recommendedName>
</protein>
<organism evidence="1 2">
    <name type="scientific">Streptomyces caeruleatus</name>
    <dbReference type="NCBI Taxonomy" id="661399"/>
    <lineage>
        <taxon>Bacteria</taxon>
        <taxon>Bacillati</taxon>
        <taxon>Actinomycetota</taxon>
        <taxon>Actinomycetes</taxon>
        <taxon>Kitasatosporales</taxon>
        <taxon>Streptomycetaceae</taxon>
        <taxon>Streptomyces</taxon>
    </lineage>
</organism>
<dbReference type="Gene3D" id="3.40.50.300">
    <property type="entry name" value="P-loop containing nucleotide triphosphate hydrolases"/>
    <property type="match status" value="1"/>
</dbReference>
<dbReference type="Pfam" id="PF14435">
    <property type="entry name" value="SUKH-4"/>
    <property type="match status" value="1"/>
</dbReference>
<accession>A0A124I5M4</accession>
<dbReference type="AlphaFoldDB" id="A0A124I5M4"/>
<gene>
    <name evidence="1" type="ORF">AQJ67_44160</name>
</gene>